<sequence length="94" mass="10655">MHGKLKTWSSPHGKLKTWSSMDARPGHSRMQSLTIDYRNIKMVTGMHSDLSTQARRLQILPAIPAIIAVFSILSRRQFTLVYQICSMPLITLTS</sequence>
<protein>
    <submittedName>
        <fullName evidence="3">Uncharacterized protein</fullName>
    </submittedName>
</protein>
<organism evidence="3 4">
    <name type="scientific">Plakobranchus ocellatus</name>
    <dbReference type="NCBI Taxonomy" id="259542"/>
    <lineage>
        <taxon>Eukaryota</taxon>
        <taxon>Metazoa</taxon>
        <taxon>Spiralia</taxon>
        <taxon>Lophotrochozoa</taxon>
        <taxon>Mollusca</taxon>
        <taxon>Gastropoda</taxon>
        <taxon>Heterobranchia</taxon>
        <taxon>Euthyneura</taxon>
        <taxon>Panpulmonata</taxon>
        <taxon>Sacoglossa</taxon>
        <taxon>Placobranchoidea</taxon>
        <taxon>Plakobranchidae</taxon>
        <taxon>Plakobranchus</taxon>
    </lineage>
</organism>
<keyword evidence="4" id="KW-1185">Reference proteome</keyword>
<keyword evidence="2" id="KW-0812">Transmembrane</keyword>
<evidence type="ECO:0000313" key="3">
    <source>
        <dbReference type="EMBL" id="GFO16640.1"/>
    </source>
</evidence>
<gene>
    <name evidence="3" type="ORF">PoB_004314500</name>
</gene>
<proteinExistence type="predicted"/>
<evidence type="ECO:0000256" key="2">
    <source>
        <dbReference type="SAM" id="Phobius"/>
    </source>
</evidence>
<name>A0AAV4BAT6_9GAST</name>
<evidence type="ECO:0000313" key="4">
    <source>
        <dbReference type="Proteomes" id="UP000735302"/>
    </source>
</evidence>
<keyword evidence="2" id="KW-0472">Membrane</keyword>
<feature type="transmembrane region" description="Helical" evidence="2">
    <location>
        <begin position="56"/>
        <end position="73"/>
    </location>
</feature>
<keyword evidence="2" id="KW-1133">Transmembrane helix</keyword>
<dbReference type="Proteomes" id="UP000735302">
    <property type="component" value="Unassembled WGS sequence"/>
</dbReference>
<evidence type="ECO:0000256" key="1">
    <source>
        <dbReference type="SAM" id="MobiDB-lite"/>
    </source>
</evidence>
<accession>A0AAV4BAT6</accession>
<comment type="caution">
    <text evidence="3">The sequence shown here is derived from an EMBL/GenBank/DDBJ whole genome shotgun (WGS) entry which is preliminary data.</text>
</comment>
<reference evidence="3 4" key="1">
    <citation type="journal article" date="2021" name="Elife">
        <title>Chloroplast acquisition without the gene transfer in kleptoplastic sea slugs, Plakobranchus ocellatus.</title>
        <authorList>
            <person name="Maeda T."/>
            <person name="Takahashi S."/>
            <person name="Yoshida T."/>
            <person name="Shimamura S."/>
            <person name="Takaki Y."/>
            <person name="Nagai Y."/>
            <person name="Toyoda A."/>
            <person name="Suzuki Y."/>
            <person name="Arimoto A."/>
            <person name="Ishii H."/>
            <person name="Satoh N."/>
            <person name="Nishiyama T."/>
            <person name="Hasebe M."/>
            <person name="Maruyama T."/>
            <person name="Minagawa J."/>
            <person name="Obokata J."/>
            <person name="Shigenobu S."/>
        </authorList>
    </citation>
    <scope>NUCLEOTIDE SEQUENCE [LARGE SCALE GENOMIC DNA]</scope>
</reference>
<dbReference type="EMBL" id="BLXT01004675">
    <property type="protein sequence ID" value="GFO16640.1"/>
    <property type="molecule type" value="Genomic_DNA"/>
</dbReference>
<feature type="region of interest" description="Disordered" evidence="1">
    <location>
        <begin position="1"/>
        <end position="26"/>
    </location>
</feature>
<dbReference type="AlphaFoldDB" id="A0AAV4BAT6"/>